<comment type="caution">
    <text evidence="1">The sequence shown here is derived from an EMBL/GenBank/DDBJ whole genome shotgun (WGS) entry which is preliminary data.</text>
</comment>
<evidence type="ECO:0000313" key="2">
    <source>
        <dbReference type="Proteomes" id="UP001264980"/>
    </source>
</evidence>
<organism evidence="1 2">
    <name type="scientific">Dyadobacter fermentans</name>
    <dbReference type="NCBI Taxonomy" id="94254"/>
    <lineage>
        <taxon>Bacteria</taxon>
        <taxon>Pseudomonadati</taxon>
        <taxon>Bacteroidota</taxon>
        <taxon>Cytophagia</taxon>
        <taxon>Cytophagales</taxon>
        <taxon>Spirosomataceae</taxon>
        <taxon>Dyadobacter</taxon>
    </lineage>
</organism>
<sequence length="85" mass="9945">MDERELTDLEKEAEKYFESGYSIPRADGFGHDHYKFIGTSKLSVDTAVLRKLKSEELRTYPLQKLVDFYKDQEVKVQAQRNKAKS</sequence>
<reference evidence="1 2" key="1">
    <citation type="submission" date="2023-07" db="EMBL/GenBank/DDBJ databases">
        <title>Sorghum-associated microbial communities from plants grown in Nebraska, USA.</title>
        <authorList>
            <person name="Schachtman D."/>
        </authorList>
    </citation>
    <scope>NUCLEOTIDE SEQUENCE [LARGE SCALE GENOMIC DNA]</scope>
    <source>
        <strain evidence="1 2">BE57</strain>
    </source>
</reference>
<gene>
    <name evidence="1" type="ORF">J2W84_001657</name>
</gene>
<keyword evidence="2" id="KW-1185">Reference proteome</keyword>
<dbReference type="EMBL" id="JAVDTI010000002">
    <property type="protein sequence ID" value="MDR6804611.1"/>
    <property type="molecule type" value="Genomic_DNA"/>
</dbReference>
<proteinExistence type="predicted"/>
<dbReference type="Proteomes" id="UP001264980">
    <property type="component" value="Unassembled WGS sequence"/>
</dbReference>
<evidence type="ECO:0000313" key="1">
    <source>
        <dbReference type="EMBL" id="MDR6804611.1"/>
    </source>
</evidence>
<dbReference type="RefSeq" id="WP_309981892.1">
    <property type="nucleotide sequence ID" value="NZ_JAVDTI010000002.1"/>
</dbReference>
<name>A0ABU1QTX1_9BACT</name>
<protein>
    <submittedName>
        <fullName evidence="1">Uncharacterized protein</fullName>
    </submittedName>
</protein>
<accession>A0ABU1QTX1</accession>